<sequence>MFEAKLDQGSLLKKLVDAIKELCTEVNWEVSSQGLSMQAMDSSHVCLVALTLLKEGFQHYRCDRPLTLGINLANLAKILKCAGNDDAITMKADDNGDTLTLMFESEKQDRISDFDLKLMSIEVEQLGIPDQEYSAEAQIPSSEYQRIVRDLASIGDTVIISATKEGIKFATTGDIGTANVTLRHASTSDRPEGQTHVTLHEPVAQTYALRYLNNFAKASPLSTSVKVSLSKDIPIVVEYRISDVGFIKYYLAPKIDEEEENEGGDENQ</sequence>
<evidence type="ECO:0000256" key="8">
    <source>
        <dbReference type="RuleBase" id="RU003671"/>
    </source>
</evidence>
<dbReference type="GO" id="GO:0043626">
    <property type="term" value="C:PCNA complex"/>
    <property type="evidence" value="ECO:0007669"/>
    <property type="project" value="TreeGrafter"/>
</dbReference>
<organism evidence="11 12">
    <name type="scientific">Chlamydomonas eustigma</name>
    <dbReference type="NCBI Taxonomy" id="1157962"/>
    <lineage>
        <taxon>Eukaryota</taxon>
        <taxon>Viridiplantae</taxon>
        <taxon>Chlorophyta</taxon>
        <taxon>core chlorophytes</taxon>
        <taxon>Chlorophyceae</taxon>
        <taxon>CS clade</taxon>
        <taxon>Chlamydomonadales</taxon>
        <taxon>Chlamydomonadaceae</taxon>
        <taxon>Chlamydomonas</taxon>
    </lineage>
</organism>
<dbReference type="FunFam" id="3.10.150.10:FF:000008">
    <property type="entry name" value="Proliferating cell nuclear antigen"/>
    <property type="match status" value="1"/>
</dbReference>
<dbReference type="CDD" id="cd00577">
    <property type="entry name" value="PCNA"/>
    <property type="match status" value="1"/>
</dbReference>
<dbReference type="FunFam" id="3.70.10.10:FF:000001">
    <property type="entry name" value="Proliferating cell nuclear antigen"/>
    <property type="match status" value="1"/>
</dbReference>
<evidence type="ECO:0000256" key="5">
    <source>
        <dbReference type="ARBA" id="ARBA00023242"/>
    </source>
</evidence>
<dbReference type="GO" id="GO:0019985">
    <property type="term" value="P:translesion synthesis"/>
    <property type="evidence" value="ECO:0007669"/>
    <property type="project" value="TreeGrafter"/>
</dbReference>
<proteinExistence type="inferred from homology"/>
<evidence type="ECO:0000256" key="2">
    <source>
        <dbReference type="ARBA" id="ARBA00010462"/>
    </source>
</evidence>
<evidence type="ECO:0000256" key="4">
    <source>
        <dbReference type="ARBA" id="ARBA00023125"/>
    </source>
</evidence>
<dbReference type="InterPro" id="IPR022659">
    <property type="entry name" value="Pr_cel_nuc_antig_CS"/>
</dbReference>
<feature type="domain" description="Proliferating cell nuclear antigen PCNA C-terminal" evidence="10">
    <location>
        <begin position="127"/>
        <end position="254"/>
    </location>
</feature>
<dbReference type="HAMAP" id="MF_00317">
    <property type="entry name" value="DNApol_clamp_arch"/>
    <property type="match status" value="1"/>
</dbReference>
<dbReference type="GO" id="GO:0006272">
    <property type="term" value="P:leading strand elongation"/>
    <property type="evidence" value="ECO:0007669"/>
    <property type="project" value="TreeGrafter"/>
</dbReference>
<evidence type="ECO:0000256" key="6">
    <source>
        <dbReference type="ARBA" id="ARBA00053268"/>
    </source>
</evidence>
<dbReference type="InterPro" id="IPR022648">
    <property type="entry name" value="Pr_cel_nuc_antig_N"/>
</dbReference>
<dbReference type="GO" id="GO:0030337">
    <property type="term" value="F:DNA polymerase processivity factor activity"/>
    <property type="evidence" value="ECO:0007669"/>
    <property type="project" value="InterPro"/>
</dbReference>
<evidence type="ECO:0000259" key="9">
    <source>
        <dbReference type="Pfam" id="PF00705"/>
    </source>
</evidence>
<dbReference type="GO" id="GO:0003677">
    <property type="term" value="F:DNA binding"/>
    <property type="evidence" value="ECO:0007669"/>
    <property type="project" value="UniProtKB-KW"/>
</dbReference>
<dbReference type="GO" id="GO:0006275">
    <property type="term" value="P:regulation of DNA replication"/>
    <property type="evidence" value="ECO:0007669"/>
    <property type="project" value="InterPro"/>
</dbReference>
<dbReference type="FunFam" id="3.10.150.10:FF:000006">
    <property type="entry name" value="Proliferating cell nuclear antigen"/>
    <property type="match status" value="1"/>
</dbReference>
<gene>
    <name evidence="11" type="ORF">CEUSTIGMA_g5621.t1</name>
</gene>
<dbReference type="OrthoDB" id="534348at2759"/>
<comment type="function">
    <text evidence="6">This protein is an auxiliary protein of DNA polymerase delta and is involved in the control of eukaryotic DNA replication by increasing the polymerase's processibility during elongation of the leading strand.</text>
</comment>
<accession>A0A250X5I4</accession>
<dbReference type="SUPFAM" id="SSF55979">
    <property type="entry name" value="DNA clamp"/>
    <property type="match status" value="2"/>
</dbReference>
<dbReference type="PANTHER" id="PTHR11352">
    <property type="entry name" value="PROLIFERATING CELL NUCLEAR ANTIGEN"/>
    <property type="match status" value="1"/>
</dbReference>
<dbReference type="PROSITE" id="PS01251">
    <property type="entry name" value="PCNA_1"/>
    <property type="match status" value="1"/>
</dbReference>
<comment type="subcellular location">
    <subcellularLocation>
        <location evidence="1 7">Nucleus</location>
    </subcellularLocation>
</comment>
<evidence type="ECO:0000313" key="12">
    <source>
        <dbReference type="Proteomes" id="UP000232323"/>
    </source>
</evidence>
<evidence type="ECO:0000259" key="10">
    <source>
        <dbReference type="Pfam" id="PF02747"/>
    </source>
</evidence>
<dbReference type="AlphaFoldDB" id="A0A250X5I4"/>
<dbReference type="NCBIfam" id="TIGR00590">
    <property type="entry name" value="pcna"/>
    <property type="match status" value="1"/>
</dbReference>
<evidence type="ECO:0000256" key="3">
    <source>
        <dbReference type="ARBA" id="ARBA00022705"/>
    </source>
</evidence>
<dbReference type="Pfam" id="PF02747">
    <property type="entry name" value="PCNA_C"/>
    <property type="match status" value="1"/>
</dbReference>
<protein>
    <recommendedName>
        <fullName evidence="7">DNA sliding clamp PCNA</fullName>
    </recommendedName>
</protein>
<comment type="caution">
    <text evidence="11">The sequence shown here is derived from an EMBL/GenBank/DDBJ whole genome shotgun (WGS) entry which is preliminary data.</text>
</comment>
<dbReference type="PRINTS" id="PR00339">
    <property type="entry name" value="PCNACYCLIN"/>
</dbReference>
<comment type="function">
    <text evidence="7">This protein is an auxiliary protein of DNA polymerase delta and is involved in the control of eukaryotic DNA replication by increasing the polymerase's processivity during elongation of the leading strand.</text>
</comment>
<dbReference type="InterPro" id="IPR000730">
    <property type="entry name" value="Pr_cel_nuc_antig"/>
</dbReference>
<evidence type="ECO:0000256" key="1">
    <source>
        <dbReference type="ARBA" id="ARBA00004123"/>
    </source>
</evidence>
<dbReference type="InterPro" id="IPR046938">
    <property type="entry name" value="DNA_clamp_sf"/>
</dbReference>
<evidence type="ECO:0000313" key="11">
    <source>
        <dbReference type="EMBL" id="GAX78179.1"/>
    </source>
</evidence>
<dbReference type="InterPro" id="IPR022649">
    <property type="entry name" value="Pr_cel_nuc_antig_C"/>
</dbReference>
<dbReference type="PROSITE" id="PS00293">
    <property type="entry name" value="PCNA_2"/>
    <property type="match status" value="1"/>
</dbReference>
<keyword evidence="4 8" id="KW-0238">DNA-binding</keyword>
<comment type="similarity">
    <text evidence="2 8">Belongs to the PCNA family.</text>
</comment>
<evidence type="ECO:0000256" key="7">
    <source>
        <dbReference type="RuleBase" id="RU000641"/>
    </source>
</evidence>
<dbReference type="Proteomes" id="UP000232323">
    <property type="component" value="Unassembled WGS sequence"/>
</dbReference>
<keyword evidence="5 7" id="KW-0539">Nucleus</keyword>
<dbReference type="STRING" id="1157962.A0A250X5I4"/>
<dbReference type="PANTHER" id="PTHR11352:SF0">
    <property type="entry name" value="PROLIFERATING CELL NUCLEAR ANTIGEN"/>
    <property type="match status" value="1"/>
</dbReference>
<feature type="domain" description="Proliferating cell nuclear antigen PCNA N-terminal" evidence="9">
    <location>
        <begin position="1"/>
        <end position="124"/>
    </location>
</feature>
<dbReference type="GO" id="GO:0006298">
    <property type="term" value="P:mismatch repair"/>
    <property type="evidence" value="ECO:0007669"/>
    <property type="project" value="TreeGrafter"/>
</dbReference>
<dbReference type="Pfam" id="PF00705">
    <property type="entry name" value="PCNA_N"/>
    <property type="match status" value="1"/>
</dbReference>
<keyword evidence="12" id="KW-1185">Reference proteome</keyword>
<dbReference type="EMBL" id="BEGY01000030">
    <property type="protein sequence ID" value="GAX78179.1"/>
    <property type="molecule type" value="Genomic_DNA"/>
</dbReference>
<dbReference type="Gene3D" id="3.10.150.10">
    <property type="entry name" value="DNA Polymerase III, subunit A, domain 2"/>
    <property type="match status" value="2"/>
</dbReference>
<name>A0A250X5I4_9CHLO</name>
<keyword evidence="3 8" id="KW-0235">DNA replication</keyword>
<reference evidence="11 12" key="1">
    <citation type="submission" date="2017-08" db="EMBL/GenBank/DDBJ databases">
        <title>Acidophilic green algal genome provides insights into adaptation to an acidic environment.</title>
        <authorList>
            <person name="Hirooka S."/>
            <person name="Hirose Y."/>
            <person name="Kanesaki Y."/>
            <person name="Higuchi S."/>
            <person name="Fujiwara T."/>
            <person name="Onuma R."/>
            <person name="Era A."/>
            <person name="Ohbayashi R."/>
            <person name="Uzuka A."/>
            <person name="Nozaki H."/>
            <person name="Yoshikawa H."/>
            <person name="Miyagishima S.Y."/>
        </authorList>
    </citation>
    <scope>NUCLEOTIDE SEQUENCE [LARGE SCALE GENOMIC DNA]</scope>
    <source>
        <strain evidence="11 12">NIES-2499</strain>
    </source>
</reference>